<dbReference type="SUPFAM" id="SSF54862">
    <property type="entry name" value="4Fe-4S ferredoxins"/>
    <property type="match status" value="1"/>
</dbReference>
<dbReference type="PROSITE" id="PS00198">
    <property type="entry name" value="4FE4S_FER_1"/>
    <property type="match status" value="1"/>
</dbReference>
<dbReference type="GO" id="GO:0046872">
    <property type="term" value="F:metal ion binding"/>
    <property type="evidence" value="ECO:0007669"/>
    <property type="project" value="UniProtKB-KW"/>
</dbReference>
<evidence type="ECO:0000256" key="3">
    <source>
        <dbReference type="ARBA" id="ARBA00023014"/>
    </source>
</evidence>
<reference evidence="6" key="1">
    <citation type="journal article" date="2017" name="Appl. Environ. Microbiol.">
        <title>Genomic Analysis of Calderihabitans maritimus KKC1, a Thermophilic, Hydrogenogenic, Carboxydotrophic Bacterium Isolated from Marine Sediment.</title>
        <authorList>
            <person name="Omae K."/>
            <person name="Yoneda Y."/>
            <person name="Fukuyama Y."/>
            <person name="Yoshida T."/>
            <person name="Sako Y."/>
        </authorList>
    </citation>
    <scope>NUCLEOTIDE SEQUENCE [LARGE SCALE GENOMIC DNA]</scope>
    <source>
        <strain evidence="6">KKC1</strain>
    </source>
</reference>
<dbReference type="InterPro" id="IPR017896">
    <property type="entry name" value="4Fe4S_Fe-S-bd"/>
</dbReference>
<protein>
    <submittedName>
        <fullName evidence="5">4Fe-4S ferredoxin</fullName>
    </submittedName>
</protein>
<evidence type="ECO:0000256" key="1">
    <source>
        <dbReference type="ARBA" id="ARBA00022723"/>
    </source>
</evidence>
<keyword evidence="6" id="KW-1185">Reference proteome</keyword>
<evidence type="ECO:0000256" key="2">
    <source>
        <dbReference type="ARBA" id="ARBA00023004"/>
    </source>
</evidence>
<comment type="caution">
    <text evidence="5">The sequence shown here is derived from an EMBL/GenBank/DDBJ whole genome shotgun (WGS) entry which is preliminary data.</text>
</comment>
<dbReference type="PROSITE" id="PS51379">
    <property type="entry name" value="4FE4S_FER_2"/>
    <property type="match status" value="2"/>
</dbReference>
<feature type="domain" description="4Fe-4S ferredoxin-type" evidence="4">
    <location>
        <begin position="1"/>
        <end position="35"/>
    </location>
</feature>
<dbReference type="RefSeq" id="WP_088553233.1">
    <property type="nucleotide sequence ID" value="NZ_BDGJ01000032.1"/>
</dbReference>
<organism evidence="5 6">
    <name type="scientific">Calderihabitans maritimus</name>
    <dbReference type="NCBI Taxonomy" id="1246530"/>
    <lineage>
        <taxon>Bacteria</taxon>
        <taxon>Bacillati</taxon>
        <taxon>Bacillota</taxon>
        <taxon>Clostridia</taxon>
        <taxon>Neomoorellales</taxon>
        <taxon>Calderihabitantaceae</taxon>
        <taxon>Calderihabitans</taxon>
    </lineage>
</organism>
<evidence type="ECO:0000313" key="5">
    <source>
        <dbReference type="EMBL" id="GAW91747.1"/>
    </source>
</evidence>
<evidence type="ECO:0000259" key="4">
    <source>
        <dbReference type="PROSITE" id="PS51379"/>
    </source>
</evidence>
<accession>A0A1Z5HQU6</accession>
<dbReference type="EMBL" id="BDGJ01000032">
    <property type="protein sequence ID" value="GAW91747.1"/>
    <property type="molecule type" value="Genomic_DNA"/>
</dbReference>
<feature type="domain" description="4Fe-4S ferredoxin-type" evidence="4">
    <location>
        <begin position="37"/>
        <end position="67"/>
    </location>
</feature>
<name>A0A1Z5HQU6_9FIRM</name>
<evidence type="ECO:0000313" key="6">
    <source>
        <dbReference type="Proteomes" id="UP000197032"/>
    </source>
</evidence>
<dbReference type="GO" id="GO:0051536">
    <property type="term" value="F:iron-sulfur cluster binding"/>
    <property type="evidence" value="ECO:0007669"/>
    <property type="project" value="UniProtKB-KW"/>
</dbReference>
<dbReference type="Proteomes" id="UP000197032">
    <property type="component" value="Unassembled WGS sequence"/>
</dbReference>
<dbReference type="OrthoDB" id="9807879at2"/>
<dbReference type="Pfam" id="PF12838">
    <property type="entry name" value="Fer4_7"/>
    <property type="match status" value="1"/>
</dbReference>
<dbReference type="AlphaFoldDB" id="A0A1Z5HQU6"/>
<dbReference type="Gene3D" id="3.30.70.20">
    <property type="match status" value="1"/>
</dbReference>
<proteinExistence type="predicted"/>
<gene>
    <name evidence="5" type="ORF">KKC1_09080</name>
</gene>
<keyword evidence="1" id="KW-0479">Metal-binding</keyword>
<dbReference type="InterPro" id="IPR017900">
    <property type="entry name" value="4Fe4S_Fe_S_CS"/>
</dbReference>
<sequence length="108" mass="12334">MPPKVNKDKCDGCKAEHEPLCEQICPGDLMTLNPETKKAYCRSTRDCWDCMSCTKICPQGAIETRLSYQLGYYPAKLIPMMGTNKITWTCIDINGNVERFSFKTRNED</sequence>
<keyword evidence="2" id="KW-0408">Iron</keyword>
<keyword evidence="3" id="KW-0411">Iron-sulfur</keyword>